<dbReference type="EMBL" id="AMQN01005424">
    <property type="status" value="NOT_ANNOTATED_CDS"/>
    <property type="molecule type" value="Genomic_DNA"/>
</dbReference>
<accession>R7V1G0</accession>
<evidence type="ECO:0000313" key="3">
    <source>
        <dbReference type="Proteomes" id="UP000014760"/>
    </source>
</evidence>
<reference evidence="3" key="1">
    <citation type="submission" date="2012-12" db="EMBL/GenBank/DDBJ databases">
        <authorList>
            <person name="Hellsten U."/>
            <person name="Grimwood J."/>
            <person name="Chapman J.A."/>
            <person name="Shapiro H."/>
            <person name="Aerts A."/>
            <person name="Otillar R.P."/>
            <person name="Terry A.Y."/>
            <person name="Boore J.L."/>
            <person name="Simakov O."/>
            <person name="Marletaz F."/>
            <person name="Cho S.-J."/>
            <person name="Edsinger-Gonzales E."/>
            <person name="Havlak P."/>
            <person name="Kuo D.-H."/>
            <person name="Larsson T."/>
            <person name="Lv J."/>
            <person name="Arendt D."/>
            <person name="Savage R."/>
            <person name="Osoegawa K."/>
            <person name="de Jong P."/>
            <person name="Lindberg D.R."/>
            <person name="Seaver E.C."/>
            <person name="Weisblat D.A."/>
            <person name="Putnam N.H."/>
            <person name="Grigoriev I.V."/>
            <person name="Rokhsar D.S."/>
        </authorList>
    </citation>
    <scope>NUCLEOTIDE SEQUENCE</scope>
    <source>
        <strain evidence="3">I ESC-2004</strain>
    </source>
</reference>
<dbReference type="EnsemblMetazoa" id="CapteT212104">
    <property type="protein sequence ID" value="CapteP212104"/>
    <property type="gene ID" value="CapteG212104"/>
</dbReference>
<gene>
    <name evidence="1" type="ORF">CAPTEDRAFT_212104</name>
</gene>
<evidence type="ECO:0000313" key="1">
    <source>
        <dbReference type="EMBL" id="ELU12394.1"/>
    </source>
</evidence>
<organism evidence="1">
    <name type="scientific">Capitella teleta</name>
    <name type="common">Polychaete worm</name>
    <dbReference type="NCBI Taxonomy" id="283909"/>
    <lineage>
        <taxon>Eukaryota</taxon>
        <taxon>Metazoa</taxon>
        <taxon>Spiralia</taxon>
        <taxon>Lophotrochozoa</taxon>
        <taxon>Annelida</taxon>
        <taxon>Polychaeta</taxon>
        <taxon>Sedentaria</taxon>
        <taxon>Scolecida</taxon>
        <taxon>Capitellidae</taxon>
        <taxon>Capitella</taxon>
    </lineage>
</organism>
<proteinExistence type="predicted"/>
<sequence>MEKDKIRERWTEYIQELYNSERDDNFTVEYNEEGAATLAVEVRNALKKMKTRKATGADGVAVEMFSALEDLGVQKLTNILNKIYDTGNIPEDLLKSVFIALPKKPASSEADLQHLLDIVDRESENVRLGLNTKKTVTMVIFKKADTPTCNLKHEELHIGSDLSKILTDPRISMTIRSLKVMNVHLELTCTYYISEVVHGSMRNGNDVAVMASLPPIPATINVTLLHRVGPLSRTRGEPLMYAGWFRIPLAALHNG</sequence>
<keyword evidence="3" id="KW-1185">Reference proteome</keyword>
<protein>
    <submittedName>
        <fullName evidence="1 2">Uncharacterized protein</fullName>
    </submittedName>
</protein>
<reference evidence="2" key="3">
    <citation type="submission" date="2015-06" db="UniProtKB">
        <authorList>
            <consortium name="EnsemblMetazoa"/>
        </authorList>
    </citation>
    <scope>IDENTIFICATION</scope>
</reference>
<dbReference type="AlphaFoldDB" id="R7V1G0"/>
<evidence type="ECO:0000313" key="2">
    <source>
        <dbReference type="EnsemblMetazoa" id="CapteP212104"/>
    </source>
</evidence>
<dbReference type="HOGENOM" id="CLU_1090876_0_0_1"/>
<reference evidence="1 3" key="2">
    <citation type="journal article" date="2013" name="Nature">
        <title>Insights into bilaterian evolution from three spiralian genomes.</title>
        <authorList>
            <person name="Simakov O."/>
            <person name="Marletaz F."/>
            <person name="Cho S.J."/>
            <person name="Edsinger-Gonzales E."/>
            <person name="Havlak P."/>
            <person name="Hellsten U."/>
            <person name="Kuo D.H."/>
            <person name="Larsson T."/>
            <person name="Lv J."/>
            <person name="Arendt D."/>
            <person name="Savage R."/>
            <person name="Osoegawa K."/>
            <person name="de Jong P."/>
            <person name="Grimwood J."/>
            <person name="Chapman J.A."/>
            <person name="Shapiro H."/>
            <person name="Aerts A."/>
            <person name="Otillar R.P."/>
            <person name="Terry A.Y."/>
            <person name="Boore J.L."/>
            <person name="Grigoriev I.V."/>
            <person name="Lindberg D.R."/>
            <person name="Seaver E.C."/>
            <person name="Weisblat D.A."/>
            <person name="Putnam N.H."/>
            <person name="Rokhsar D.S."/>
        </authorList>
    </citation>
    <scope>NUCLEOTIDE SEQUENCE</scope>
    <source>
        <strain evidence="1 3">I ESC-2004</strain>
    </source>
</reference>
<name>R7V1G0_CAPTE</name>
<dbReference type="Proteomes" id="UP000014760">
    <property type="component" value="Unassembled WGS sequence"/>
</dbReference>
<dbReference type="EMBL" id="KB296008">
    <property type="protein sequence ID" value="ELU12394.1"/>
    <property type="molecule type" value="Genomic_DNA"/>
</dbReference>
<dbReference type="OrthoDB" id="425681at2759"/>